<proteinExistence type="predicted"/>
<protein>
    <submittedName>
        <fullName evidence="2">Uncharacterized protein</fullName>
    </submittedName>
</protein>
<reference evidence="2" key="1">
    <citation type="submission" date="2018-02" db="EMBL/GenBank/DDBJ databases">
        <title>Rhizophora mucronata_Transcriptome.</title>
        <authorList>
            <person name="Meera S.P."/>
            <person name="Sreeshan A."/>
            <person name="Augustine A."/>
        </authorList>
    </citation>
    <scope>NUCLEOTIDE SEQUENCE</scope>
    <source>
        <tissue evidence="2">Leaf</tissue>
    </source>
</reference>
<name>A0A2P2PHR4_RHIMU</name>
<dbReference type="EMBL" id="GGEC01073830">
    <property type="protein sequence ID" value="MBX54314.1"/>
    <property type="molecule type" value="Transcribed_RNA"/>
</dbReference>
<evidence type="ECO:0000313" key="2">
    <source>
        <dbReference type="EMBL" id="MBX54314.1"/>
    </source>
</evidence>
<evidence type="ECO:0000256" key="1">
    <source>
        <dbReference type="SAM" id="MobiDB-lite"/>
    </source>
</evidence>
<accession>A0A2P2PHR4</accession>
<feature type="region of interest" description="Disordered" evidence="1">
    <location>
        <begin position="1"/>
        <end position="20"/>
    </location>
</feature>
<organism evidence="2">
    <name type="scientific">Rhizophora mucronata</name>
    <name type="common">Asiatic mangrove</name>
    <dbReference type="NCBI Taxonomy" id="61149"/>
    <lineage>
        <taxon>Eukaryota</taxon>
        <taxon>Viridiplantae</taxon>
        <taxon>Streptophyta</taxon>
        <taxon>Embryophyta</taxon>
        <taxon>Tracheophyta</taxon>
        <taxon>Spermatophyta</taxon>
        <taxon>Magnoliopsida</taxon>
        <taxon>eudicotyledons</taxon>
        <taxon>Gunneridae</taxon>
        <taxon>Pentapetalae</taxon>
        <taxon>rosids</taxon>
        <taxon>fabids</taxon>
        <taxon>Malpighiales</taxon>
        <taxon>Rhizophoraceae</taxon>
        <taxon>Rhizophora</taxon>
    </lineage>
</organism>
<dbReference type="AlphaFoldDB" id="A0A2P2PHR4"/>
<sequence length="20" mass="2298">MRHKSLLYGHNHSHCSSSCI</sequence>